<dbReference type="AlphaFoldDB" id="A0A9P6E1I0"/>
<protein>
    <submittedName>
        <fullName evidence="2">Uncharacterized protein</fullName>
    </submittedName>
</protein>
<evidence type="ECO:0000313" key="2">
    <source>
        <dbReference type="EMBL" id="KAF9518545.1"/>
    </source>
</evidence>
<organism evidence="2 3">
    <name type="scientific">Hydnum rufescens UP504</name>
    <dbReference type="NCBI Taxonomy" id="1448309"/>
    <lineage>
        <taxon>Eukaryota</taxon>
        <taxon>Fungi</taxon>
        <taxon>Dikarya</taxon>
        <taxon>Basidiomycota</taxon>
        <taxon>Agaricomycotina</taxon>
        <taxon>Agaricomycetes</taxon>
        <taxon>Cantharellales</taxon>
        <taxon>Hydnaceae</taxon>
        <taxon>Hydnum</taxon>
    </lineage>
</organism>
<name>A0A9P6E1I0_9AGAM</name>
<dbReference type="Proteomes" id="UP000886523">
    <property type="component" value="Unassembled WGS sequence"/>
</dbReference>
<gene>
    <name evidence="2" type="ORF">BS47DRAFT_263193</name>
</gene>
<proteinExistence type="predicted"/>
<evidence type="ECO:0000313" key="3">
    <source>
        <dbReference type="Proteomes" id="UP000886523"/>
    </source>
</evidence>
<feature type="region of interest" description="Disordered" evidence="1">
    <location>
        <begin position="116"/>
        <end position="136"/>
    </location>
</feature>
<comment type="caution">
    <text evidence="2">The sequence shown here is derived from an EMBL/GenBank/DDBJ whole genome shotgun (WGS) entry which is preliminary data.</text>
</comment>
<evidence type="ECO:0000256" key="1">
    <source>
        <dbReference type="SAM" id="MobiDB-lite"/>
    </source>
</evidence>
<dbReference type="EMBL" id="MU128924">
    <property type="protein sequence ID" value="KAF9518545.1"/>
    <property type="molecule type" value="Genomic_DNA"/>
</dbReference>
<sequence>MFATHTYWATCPPSYPLVIPYYPPNSFDPTPDQFRPRRVMPAIPRRCKRNPSDSCPFFITPKAHSPPVVQTPVVPASHCISATFKIKAETCYGAPPVILPPLQAAMAARLRSKLHLHTHEGSPIRPPIVQRPRKAD</sequence>
<reference evidence="2" key="1">
    <citation type="journal article" date="2020" name="Nat. Commun.">
        <title>Large-scale genome sequencing of mycorrhizal fungi provides insights into the early evolution of symbiotic traits.</title>
        <authorList>
            <person name="Miyauchi S."/>
            <person name="Kiss E."/>
            <person name="Kuo A."/>
            <person name="Drula E."/>
            <person name="Kohler A."/>
            <person name="Sanchez-Garcia M."/>
            <person name="Morin E."/>
            <person name="Andreopoulos B."/>
            <person name="Barry K.W."/>
            <person name="Bonito G."/>
            <person name="Buee M."/>
            <person name="Carver A."/>
            <person name="Chen C."/>
            <person name="Cichocki N."/>
            <person name="Clum A."/>
            <person name="Culley D."/>
            <person name="Crous P.W."/>
            <person name="Fauchery L."/>
            <person name="Girlanda M."/>
            <person name="Hayes R.D."/>
            <person name="Keri Z."/>
            <person name="LaButti K."/>
            <person name="Lipzen A."/>
            <person name="Lombard V."/>
            <person name="Magnuson J."/>
            <person name="Maillard F."/>
            <person name="Murat C."/>
            <person name="Nolan M."/>
            <person name="Ohm R.A."/>
            <person name="Pangilinan J."/>
            <person name="Pereira M.F."/>
            <person name="Perotto S."/>
            <person name="Peter M."/>
            <person name="Pfister S."/>
            <person name="Riley R."/>
            <person name="Sitrit Y."/>
            <person name="Stielow J.B."/>
            <person name="Szollosi G."/>
            <person name="Zifcakova L."/>
            <person name="Stursova M."/>
            <person name="Spatafora J.W."/>
            <person name="Tedersoo L."/>
            <person name="Vaario L.M."/>
            <person name="Yamada A."/>
            <person name="Yan M."/>
            <person name="Wang P."/>
            <person name="Xu J."/>
            <person name="Bruns T."/>
            <person name="Baldrian P."/>
            <person name="Vilgalys R."/>
            <person name="Dunand C."/>
            <person name="Henrissat B."/>
            <person name="Grigoriev I.V."/>
            <person name="Hibbett D."/>
            <person name="Nagy L.G."/>
            <person name="Martin F.M."/>
        </authorList>
    </citation>
    <scope>NUCLEOTIDE SEQUENCE</scope>
    <source>
        <strain evidence="2">UP504</strain>
    </source>
</reference>
<accession>A0A9P6E1I0</accession>
<keyword evidence="3" id="KW-1185">Reference proteome</keyword>